<dbReference type="GO" id="GO:0003700">
    <property type="term" value="F:DNA-binding transcription factor activity"/>
    <property type="evidence" value="ECO:0007669"/>
    <property type="project" value="InterPro"/>
</dbReference>
<gene>
    <name evidence="5" type="ORF">D5281_08845</name>
</gene>
<dbReference type="Gene3D" id="1.10.10.60">
    <property type="entry name" value="Homeodomain-like"/>
    <property type="match status" value="2"/>
</dbReference>
<protein>
    <submittedName>
        <fullName evidence="5">AraC family transcriptional regulator</fullName>
    </submittedName>
</protein>
<evidence type="ECO:0000313" key="6">
    <source>
        <dbReference type="Proteomes" id="UP001154420"/>
    </source>
</evidence>
<dbReference type="InterPro" id="IPR009057">
    <property type="entry name" value="Homeodomain-like_sf"/>
</dbReference>
<dbReference type="InterPro" id="IPR020449">
    <property type="entry name" value="Tscrpt_reg_AraC-type_HTH"/>
</dbReference>
<name>A0A9X5BFI8_9FIRM</name>
<dbReference type="SMART" id="SM00342">
    <property type="entry name" value="HTH_ARAC"/>
    <property type="match status" value="1"/>
</dbReference>
<dbReference type="OrthoDB" id="9782911at2"/>
<dbReference type="Pfam" id="PF12833">
    <property type="entry name" value="HTH_18"/>
    <property type="match status" value="1"/>
</dbReference>
<dbReference type="Pfam" id="PF02311">
    <property type="entry name" value="AraC_binding"/>
    <property type="match status" value="1"/>
</dbReference>
<dbReference type="AlphaFoldDB" id="A0A9X5BFI8"/>
<comment type="caution">
    <text evidence="5">The sequence shown here is derived from an EMBL/GenBank/DDBJ whole genome shotgun (WGS) entry which is preliminary data.</text>
</comment>
<keyword evidence="2" id="KW-0238">DNA-binding</keyword>
<evidence type="ECO:0000259" key="4">
    <source>
        <dbReference type="PROSITE" id="PS01124"/>
    </source>
</evidence>
<dbReference type="RefSeq" id="WP_160559787.1">
    <property type="nucleotide sequence ID" value="NZ_QZDT01000011.1"/>
</dbReference>
<dbReference type="PANTHER" id="PTHR43280:SF28">
    <property type="entry name" value="HTH-TYPE TRANSCRIPTIONAL ACTIVATOR RHAS"/>
    <property type="match status" value="1"/>
</dbReference>
<keyword evidence="3" id="KW-0804">Transcription</keyword>
<sequence>MYSNTGYLYDEDIETEDLTHPLTVLSCGIYRLSHQPVMPTLRPKGRKDYQLLYIFSGKAFFSFHDSRNKEVEIPAGHMVLYRPGESQEYHYYAKDNPEVCWIHFSGCQADEFLDKIGFSKSHTLFCGTSFHYPELFRRIILELQLKRPCFEELLRFYLGQLFTEIHRSQLEFSAEKYRNQKEMEATVHYFNEFFTQAISIEEYAAGHHMSISWFIRSFKRYMGMTPMQYITSIRINKAKELLKNTNCSIQEISGLVGYENPLYFSRIFRKQTGLSPSQYRKEGVPKE</sequence>
<keyword evidence="6" id="KW-1185">Reference proteome</keyword>
<dbReference type="InterPro" id="IPR018060">
    <property type="entry name" value="HTH_AraC"/>
</dbReference>
<evidence type="ECO:0000313" key="5">
    <source>
        <dbReference type="EMBL" id="NBJ92698.1"/>
    </source>
</evidence>
<evidence type="ECO:0000256" key="1">
    <source>
        <dbReference type="ARBA" id="ARBA00023015"/>
    </source>
</evidence>
<dbReference type="PROSITE" id="PS01124">
    <property type="entry name" value="HTH_ARAC_FAMILY_2"/>
    <property type="match status" value="1"/>
</dbReference>
<reference evidence="5" key="1">
    <citation type="submission" date="2018-09" db="EMBL/GenBank/DDBJ databases">
        <title>Murine metabolic-syndrome-specific gut microbial biobank.</title>
        <authorList>
            <person name="Liu C."/>
        </authorList>
    </citation>
    <scope>NUCLEOTIDE SEQUENCE</scope>
    <source>
        <strain evidence="5">D42-62</strain>
    </source>
</reference>
<dbReference type="EMBL" id="QZDT01000011">
    <property type="protein sequence ID" value="NBJ92698.1"/>
    <property type="molecule type" value="Genomic_DNA"/>
</dbReference>
<evidence type="ECO:0000256" key="3">
    <source>
        <dbReference type="ARBA" id="ARBA00023163"/>
    </source>
</evidence>
<dbReference type="SUPFAM" id="SSF46689">
    <property type="entry name" value="Homeodomain-like"/>
    <property type="match status" value="2"/>
</dbReference>
<dbReference type="PRINTS" id="PR00032">
    <property type="entry name" value="HTHARAC"/>
</dbReference>
<feature type="domain" description="HTH araC/xylS-type" evidence="4">
    <location>
        <begin position="184"/>
        <end position="282"/>
    </location>
</feature>
<dbReference type="Gene3D" id="2.60.120.280">
    <property type="entry name" value="Regulatory protein AraC"/>
    <property type="match status" value="1"/>
</dbReference>
<dbReference type="InterPro" id="IPR037923">
    <property type="entry name" value="HTH-like"/>
</dbReference>
<dbReference type="InterPro" id="IPR003313">
    <property type="entry name" value="AraC-bd"/>
</dbReference>
<organism evidence="5 6">
    <name type="scientific">Parablautia muri</name>
    <dbReference type="NCBI Taxonomy" id="2320879"/>
    <lineage>
        <taxon>Bacteria</taxon>
        <taxon>Bacillati</taxon>
        <taxon>Bacillota</taxon>
        <taxon>Clostridia</taxon>
        <taxon>Lachnospirales</taxon>
        <taxon>Lachnospiraceae</taxon>
        <taxon>Parablautia</taxon>
    </lineage>
</organism>
<dbReference type="GO" id="GO:0043565">
    <property type="term" value="F:sequence-specific DNA binding"/>
    <property type="evidence" value="ECO:0007669"/>
    <property type="project" value="InterPro"/>
</dbReference>
<dbReference type="SUPFAM" id="SSF51215">
    <property type="entry name" value="Regulatory protein AraC"/>
    <property type="match status" value="1"/>
</dbReference>
<evidence type="ECO:0000256" key="2">
    <source>
        <dbReference type="ARBA" id="ARBA00023125"/>
    </source>
</evidence>
<dbReference type="PANTHER" id="PTHR43280">
    <property type="entry name" value="ARAC-FAMILY TRANSCRIPTIONAL REGULATOR"/>
    <property type="match status" value="1"/>
</dbReference>
<dbReference type="Proteomes" id="UP001154420">
    <property type="component" value="Unassembled WGS sequence"/>
</dbReference>
<accession>A0A9X5BFI8</accession>
<keyword evidence="1" id="KW-0805">Transcription regulation</keyword>
<proteinExistence type="predicted"/>